<evidence type="ECO:0000313" key="13">
    <source>
        <dbReference type="EMBL" id="RRT51450.1"/>
    </source>
</evidence>
<name>A0A426YIF9_ENSVE</name>
<sequence>VYVTIFFDSWASGALDPESTASKDIVSSVKRLIVIDLSLFFRGVWAMIAVFLAYSLLQAPSTCCCILIRWHGNLYLVHSIYVFQGPYKAASCHLALGSWNGCGVPCCPHVFAFPEFCLYCTELPERSYGADCRIYVPDNPKSRFINVYETLFDEFVLAHIFGWWGKAIMIRNQPLLWVLSVGFELMEVCVHIEQRLLI</sequence>
<evidence type="ECO:0000256" key="5">
    <source>
        <dbReference type="ARBA" id="ARBA00022692"/>
    </source>
</evidence>
<accession>A0A426YIF9</accession>
<evidence type="ECO:0000256" key="8">
    <source>
        <dbReference type="ARBA" id="ARBA00023098"/>
    </source>
</evidence>
<dbReference type="EC" id="2.7.8.8" evidence="12"/>
<keyword evidence="5 12" id="KW-0812">Transmembrane</keyword>
<evidence type="ECO:0000256" key="12">
    <source>
        <dbReference type="RuleBase" id="RU368094"/>
    </source>
</evidence>
<dbReference type="PANTHER" id="PTHR15362">
    <property type="entry name" value="PHOSPHATIDYLINOSITOL SYNTHASE"/>
    <property type="match status" value="1"/>
</dbReference>
<feature type="non-terminal residue" evidence="13">
    <location>
        <position position="1"/>
    </location>
</feature>
<keyword evidence="10 12" id="KW-0594">Phospholipid biosynthesis</keyword>
<dbReference type="Pfam" id="PF03034">
    <property type="entry name" value="PSS"/>
    <property type="match status" value="1"/>
</dbReference>
<keyword evidence="7 12" id="KW-1133">Transmembrane helix</keyword>
<comment type="caution">
    <text evidence="12">Lacks conserved residue(s) required for the propagation of feature annotation.</text>
</comment>
<evidence type="ECO:0000256" key="10">
    <source>
        <dbReference type="ARBA" id="ARBA00023209"/>
    </source>
</evidence>
<dbReference type="UniPathway" id="UPA00558">
    <property type="reaction ID" value="UER00615"/>
</dbReference>
<dbReference type="PANTHER" id="PTHR15362:SF7">
    <property type="entry name" value="PHOSPHATIDYLSERINE SYNTHASE 2"/>
    <property type="match status" value="1"/>
</dbReference>
<dbReference type="GO" id="GO:0003882">
    <property type="term" value="F:CDP-diacylglycerol-serine O-phosphatidyltransferase activity"/>
    <property type="evidence" value="ECO:0007669"/>
    <property type="project" value="UniProtKB-UniRule"/>
</dbReference>
<comment type="catalytic activity">
    <reaction evidence="12">
        <text>a CDP-1,2-diacyl-sn-glycerol + L-serine = a 1,2-diacyl-sn-glycero-3-phospho-L-serine + CMP + H(+)</text>
        <dbReference type="Rhea" id="RHEA:16913"/>
        <dbReference type="ChEBI" id="CHEBI:15378"/>
        <dbReference type="ChEBI" id="CHEBI:33384"/>
        <dbReference type="ChEBI" id="CHEBI:57262"/>
        <dbReference type="ChEBI" id="CHEBI:58332"/>
        <dbReference type="ChEBI" id="CHEBI:60377"/>
        <dbReference type="EC" id="2.7.8.8"/>
    </reaction>
</comment>
<dbReference type="Proteomes" id="UP000287651">
    <property type="component" value="Unassembled WGS sequence"/>
</dbReference>
<evidence type="ECO:0000256" key="3">
    <source>
        <dbReference type="ARBA" id="ARBA00022516"/>
    </source>
</evidence>
<evidence type="ECO:0000256" key="7">
    <source>
        <dbReference type="ARBA" id="ARBA00022989"/>
    </source>
</evidence>
<organism evidence="13 14">
    <name type="scientific">Ensete ventricosum</name>
    <name type="common">Abyssinian banana</name>
    <name type="synonym">Musa ensete</name>
    <dbReference type="NCBI Taxonomy" id="4639"/>
    <lineage>
        <taxon>Eukaryota</taxon>
        <taxon>Viridiplantae</taxon>
        <taxon>Streptophyta</taxon>
        <taxon>Embryophyta</taxon>
        <taxon>Tracheophyta</taxon>
        <taxon>Spermatophyta</taxon>
        <taxon>Magnoliopsida</taxon>
        <taxon>Liliopsida</taxon>
        <taxon>Zingiberales</taxon>
        <taxon>Musaceae</taxon>
        <taxon>Ensete</taxon>
    </lineage>
</organism>
<comment type="function">
    <text evidence="12">Catalyzes a base-exchange reaction in which the polar head group of phosphatidylethanolamine (PE) is replaced by L-serine.</text>
</comment>
<protein>
    <recommendedName>
        <fullName evidence="12">CDP-diacylglycerol--serine O-phosphatidyltransferase</fullName>
        <ecNumber evidence="12">2.7.8.8</ecNumber>
    </recommendedName>
    <alternativeName>
        <fullName evidence="12">Phosphatidylserine synthase</fullName>
    </alternativeName>
</protein>
<dbReference type="AlphaFoldDB" id="A0A426YIF9"/>
<keyword evidence="8 12" id="KW-0443">Lipid metabolism</keyword>
<keyword evidence="6 12" id="KW-0256">Endoplasmic reticulum</keyword>
<keyword evidence="9 12" id="KW-0472">Membrane</keyword>
<dbReference type="GO" id="GO:0006646">
    <property type="term" value="P:phosphatidylethanolamine biosynthetic process"/>
    <property type="evidence" value="ECO:0007669"/>
    <property type="project" value="UniProtKB-UniPathway"/>
</dbReference>
<keyword evidence="11 12" id="KW-1208">Phospholipid metabolism</keyword>
<evidence type="ECO:0000256" key="9">
    <source>
        <dbReference type="ARBA" id="ARBA00023136"/>
    </source>
</evidence>
<evidence type="ECO:0000256" key="2">
    <source>
        <dbReference type="ARBA" id="ARBA00005189"/>
    </source>
</evidence>
<evidence type="ECO:0000313" key="14">
    <source>
        <dbReference type="Proteomes" id="UP000287651"/>
    </source>
</evidence>
<dbReference type="GO" id="GO:0106245">
    <property type="term" value="F:L-serine-phosphatidylethanolamine phosphatidyltransferase activity"/>
    <property type="evidence" value="ECO:0007669"/>
    <property type="project" value="InterPro"/>
</dbReference>
<dbReference type="InterPro" id="IPR004277">
    <property type="entry name" value="PSS"/>
</dbReference>
<proteinExistence type="inferred from homology"/>
<evidence type="ECO:0000256" key="1">
    <source>
        <dbReference type="ARBA" id="ARBA00004477"/>
    </source>
</evidence>
<evidence type="ECO:0000256" key="6">
    <source>
        <dbReference type="ARBA" id="ARBA00022824"/>
    </source>
</evidence>
<reference evidence="13 14" key="1">
    <citation type="journal article" date="2014" name="Agronomy (Basel)">
        <title>A Draft Genome Sequence for Ensete ventricosum, the Drought-Tolerant Tree Against Hunger.</title>
        <authorList>
            <person name="Harrison J."/>
            <person name="Moore K.A."/>
            <person name="Paszkiewicz K."/>
            <person name="Jones T."/>
            <person name="Grant M."/>
            <person name="Ambacheew D."/>
            <person name="Muzemil S."/>
            <person name="Studholme D.J."/>
        </authorList>
    </citation>
    <scope>NUCLEOTIDE SEQUENCE [LARGE SCALE GENOMIC DNA]</scope>
</reference>
<dbReference type="EMBL" id="AMZH03012219">
    <property type="protein sequence ID" value="RRT51450.1"/>
    <property type="molecule type" value="Genomic_DNA"/>
</dbReference>
<dbReference type="GO" id="GO:0006659">
    <property type="term" value="P:phosphatidylserine biosynthetic process"/>
    <property type="evidence" value="ECO:0007669"/>
    <property type="project" value="UniProtKB-UniRule"/>
</dbReference>
<feature type="transmembrane region" description="Helical" evidence="12">
    <location>
        <begin position="39"/>
        <end position="57"/>
    </location>
</feature>
<comment type="pathway">
    <text evidence="12">Phospholipid metabolism; phosphatidylethanolamine biosynthesis; phosphatidylethanolamine from CDP-diacylglycerol: step 1/2.</text>
</comment>
<comment type="subcellular location">
    <subcellularLocation>
        <location evidence="1 12">Endoplasmic reticulum membrane</location>
        <topology evidence="1 12">Multi-pass membrane protein</topology>
    </subcellularLocation>
</comment>
<gene>
    <name evidence="13" type="ORF">B296_00046200</name>
</gene>
<comment type="similarity">
    <text evidence="12">Belongs to the CDP-alcohol phosphatidyltransferase class-I family.</text>
</comment>
<dbReference type="GO" id="GO:0005789">
    <property type="term" value="C:endoplasmic reticulum membrane"/>
    <property type="evidence" value="ECO:0007669"/>
    <property type="project" value="UniProtKB-SubCell"/>
</dbReference>
<comment type="pathway">
    <text evidence="2">Lipid metabolism.</text>
</comment>
<comment type="caution">
    <text evidence="13">The sequence shown here is derived from an EMBL/GenBank/DDBJ whole genome shotgun (WGS) entry which is preliminary data.</text>
</comment>
<evidence type="ECO:0000256" key="4">
    <source>
        <dbReference type="ARBA" id="ARBA00022679"/>
    </source>
</evidence>
<keyword evidence="3 12" id="KW-0444">Lipid biosynthesis</keyword>
<evidence type="ECO:0000256" key="11">
    <source>
        <dbReference type="ARBA" id="ARBA00023264"/>
    </source>
</evidence>
<keyword evidence="4 12" id="KW-0808">Transferase</keyword>